<protein>
    <submittedName>
        <fullName evidence="2">Uncharacterized protein</fullName>
    </submittedName>
</protein>
<sequence length="148" mass="17161">MIHSSFCGFRIGGWGMDMRSEARTPSGPVLDPSKLPKYGIEQENSLLQKESQWPPGWPVRRFPGPQVPELMLLFLIINALFIFNRLIFCQVVQHYILPVVFLINFIYLMKLGVSSRACCWNFCLSSVMGILIYPLRYILYILSDIEWK</sequence>
<dbReference type="Proteomes" id="UP000317650">
    <property type="component" value="Chromosome 3"/>
</dbReference>
<keyword evidence="1" id="KW-0812">Transmembrane</keyword>
<reference evidence="2 3" key="1">
    <citation type="journal article" date="2019" name="Nat. Plants">
        <title>Genome sequencing of Musa balbisiana reveals subgenome evolution and function divergence in polyploid bananas.</title>
        <authorList>
            <person name="Yao X."/>
        </authorList>
    </citation>
    <scope>NUCLEOTIDE SEQUENCE [LARGE SCALE GENOMIC DNA]</scope>
    <source>
        <strain evidence="3">cv. DH-PKW</strain>
        <tissue evidence="2">Leaves</tissue>
    </source>
</reference>
<keyword evidence="3" id="KW-1185">Reference proteome</keyword>
<evidence type="ECO:0000313" key="3">
    <source>
        <dbReference type="Proteomes" id="UP000317650"/>
    </source>
</evidence>
<comment type="caution">
    <text evidence="2">The sequence shown here is derived from an EMBL/GenBank/DDBJ whole genome shotgun (WGS) entry which is preliminary data.</text>
</comment>
<dbReference type="AlphaFoldDB" id="A0A4S8JAV7"/>
<accession>A0A4S8JAV7</accession>
<dbReference type="STRING" id="52838.A0A4S8JAV7"/>
<evidence type="ECO:0000256" key="1">
    <source>
        <dbReference type="SAM" id="Phobius"/>
    </source>
</evidence>
<keyword evidence="1" id="KW-0472">Membrane</keyword>
<name>A0A4S8JAV7_MUSBA</name>
<evidence type="ECO:0000313" key="2">
    <source>
        <dbReference type="EMBL" id="THU58399.1"/>
    </source>
</evidence>
<feature type="transmembrane region" description="Helical" evidence="1">
    <location>
        <begin position="70"/>
        <end position="88"/>
    </location>
</feature>
<dbReference type="EMBL" id="PYDT01000006">
    <property type="protein sequence ID" value="THU58399.1"/>
    <property type="molecule type" value="Genomic_DNA"/>
</dbReference>
<organism evidence="2 3">
    <name type="scientific">Musa balbisiana</name>
    <name type="common">Banana</name>
    <dbReference type="NCBI Taxonomy" id="52838"/>
    <lineage>
        <taxon>Eukaryota</taxon>
        <taxon>Viridiplantae</taxon>
        <taxon>Streptophyta</taxon>
        <taxon>Embryophyta</taxon>
        <taxon>Tracheophyta</taxon>
        <taxon>Spermatophyta</taxon>
        <taxon>Magnoliopsida</taxon>
        <taxon>Liliopsida</taxon>
        <taxon>Zingiberales</taxon>
        <taxon>Musaceae</taxon>
        <taxon>Musa</taxon>
    </lineage>
</organism>
<keyword evidence="1" id="KW-1133">Transmembrane helix</keyword>
<proteinExistence type="predicted"/>
<feature type="transmembrane region" description="Helical" evidence="1">
    <location>
        <begin position="120"/>
        <end position="142"/>
    </location>
</feature>
<gene>
    <name evidence="2" type="ORF">C4D60_Mb03t13830</name>
</gene>
<feature type="transmembrane region" description="Helical" evidence="1">
    <location>
        <begin position="94"/>
        <end position="113"/>
    </location>
</feature>